<gene>
    <name evidence="7" type="ORF">GFD25_09870</name>
</gene>
<feature type="binding site" evidence="3">
    <location>
        <begin position="54"/>
        <end position="61"/>
    </location>
    <ligand>
        <name>ATP</name>
        <dbReference type="ChEBI" id="CHEBI:30616"/>
    </ligand>
</feature>
<feature type="compositionally biased region" description="Low complexity" evidence="5">
    <location>
        <begin position="281"/>
        <end position="291"/>
    </location>
</feature>
<organism evidence="7 8">
    <name type="scientific">Bifidobacterium aerophilum</name>
    <dbReference type="NCBI Taxonomy" id="1798155"/>
    <lineage>
        <taxon>Bacteria</taxon>
        <taxon>Bacillati</taxon>
        <taxon>Actinomycetota</taxon>
        <taxon>Actinomycetes</taxon>
        <taxon>Bifidobacteriales</taxon>
        <taxon>Bifidobacteriaceae</taxon>
        <taxon>Bifidobacterium</taxon>
    </lineage>
</organism>
<evidence type="ECO:0000256" key="1">
    <source>
        <dbReference type="ARBA" id="ARBA00022741"/>
    </source>
</evidence>
<dbReference type="PANTHER" id="PTHR22683:SF41">
    <property type="entry name" value="DNA TRANSLOCASE FTSK"/>
    <property type="match status" value="1"/>
</dbReference>
<dbReference type="GO" id="GO:0003677">
    <property type="term" value="F:DNA binding"/>
    <property type="evidence" value="ECO:0007669"/>
    <property type="project" value="InterPro"/>
</dbReference>
<dbReference type="PROSITE" id="PS50901">
    <property type="entry name" value="FTSK"/>
    <property type="match status" value="1"/>
</dbReference>
<keyword evidence="8" id="KW-1185">Reference proteome</keyword>
<keyword evidence="4" id="KW-0175">Coiled coil</keyword>
<evidence type="ECO:0000313" key="7">
    <source>
        <dbReference type="EMBL" id="NEG90285.1"/>
    </source>
</evidence>
<dbReference type="Pfam" id="PF01580">
    <property type="entry name" value="FtsK_SpoIIIE"/>
    <property type="match status" value="1"/>
</dbReference>
<evidence type="ECO:0000313" key="8">
    <source>
        <dbReference type="Proteomes" id="UP000469194"/>
    </source>
</evidence>
<protein>
    <submittedName>
        <fullName evidence="7">ATP-binding cassette domain-containing protein</fullName>
    </submittedName>
</protein>
<dbReference type="PANTHER" id="PTHR22683">
    <property type="entry name" value="SPORULATION PROTEIN RELATED"/>
    <property type="match status" value="1"/>
</dbReference>
<feature type="compositionally biased region" description="Basic and acidic residues" evidence="5">
    <location>
        <begin position="296"/>
        <end position="305"/>
    </location>
</feature>
<dbReference type="GO" id="GO:0005524">
    <property type="term" value="F:ATP binding"/>
    <property type="evidence" value="ECO:0007669"/>
    <property type="project" value="UniProtKB-UniRule"/>
</dbReference>
<accession>A0A6N9Z854</accession>
<sequence length="305" mass="33833">MAAPWIPVLDDHAMNGWLQRLLHRGDPESPLCFYDTISHDWIRLTPGQHIALIGVSGSGKSNLIADLLVNLSPHIDDGTALVYGIDLKGGIELDRFGGCLADLATTLDETVTLLERLNQQLDQRMRILRAAHKTSIRVSRDTPMILVVVDEAAELTGGIDKQTKQQQERIRVLLDRLLRLGRACKFTIQLASQDPRKESMPLRDRCPTRIALRLNSIEETKMLLGDSAVQAGAAPWLIGPRQPGTGYIYDAERNRAIRFHGQQVPDDVIKNLRDTHPTRIGTTHDGQCGTTDDTDDKDKNATSTA</sequence>
<dbReference type="InterPro" id="IPR002543">
    <property type="entry name" value="FtsK_dom"/>
</dbReference>
<evidence type="ECO:0000259" key="6">
    <source>
        <dbReference type="PROSITE" id="PS50901"/>
    </source>
</evidence>
<evidence type="ECO:0000256" key="4">
    <source>
        <dbReference type="SAM" id="Coils"/>
    </source>
</evidence>
<dbReference type="InterPro" id="IPR027417">
    <property type="entry name" value="P-loop_NTPase"/>
</dbReference>
<dbReference type="SUPFAM" id="SSF52540">
    <property type="entry name" value="P-loop containing nucleoside triphosphate hydrolases"/>
    <property type="match status" value="1"/>
</dbReference>
<dbReference type="Proteomes" id="UP000469194">
    <property type="component" value="Unassembled WGS sequence"/>
</dbReference>
<reference evidence="7 8" key="1">
    <citation type="submission" date="2019-10" db="EMBL/GenBank/DDBJ databases">
        <title>Bifidobacterium from non-human primates.</title>
        <authorList>
            <person name="Modesto M."/>
        </authorList>
    </citation>
    <scope>NUCLEOTIDE SEQUENCE [LARGE SCALE GENOMIC DNA]</scope>
    <source>
        <strain evidence="7 8">TRE17</strain>
    </source>
</reference>
<evidence type="ECO:0000256" key="2">
    <source>
        <dbReference type="ARBA" id="ARBA00022840"/>
    </source>
</evidence>
<comment type="caution">
    <text evidence="7">The sequence shown here is derived from an EMBL/GenBank/DDBJ whole genome shotgun (WGS) entry which is preliminary data.</text>
</comment>
<dbReference type="InterPro" id="IPR050206">
    <property type="entry name" value="FtsK/SpoIIIE/SftA"/>
</dbReference>
<evidence type="ECO:0000256" key="5">
    <source>
        <dbReference type="SAM" id="MobiDB-lite"/>
    </source>
</evidence>
<feature type="domain" description="FtsK" evidence="6">
    <location>
        <begin position="28"/>
        <end position="221"/>
    </location>
</feature>
<dbReference type="SMART" id="SM00382">
    <property type="entry name" value="AAA"/>
    <property type="match status" value="1"/>
</dbReference>
<dbReference type="InterPro" id="IPR003593">
    <property type="entry name" value="AAA+_ATPase"/>
</dbReference>
<dbReference type="AlphaFoldDB" id="A0A6N9Z854"/>
<dbReference type="EMBL" id="WHZW01000021">
    <property type="protein sequence ID" value="NEG90285.1"/>
    <property type="molecule type" value="Genomic_DNA"/>
</dbReference>
<evidence type="ECO:0000256" key="3">
    <source>
        <dbReference type="PROSITE-ProRule" id="PRU00289"/>
    </source>
</evidence>
<feature type="coiled-coil region" evidence="4">
    <location>
        <begin position="100"/>
        <end position="131"/>
    </location>
</feature>
<keyword evidence="2 3" id="KW-0067">ATP-binding</keyword>
<dbReference type="Gene3D" id="3.40.50.300">
    <property type="entry name" value="P-loop containing nucleotide triphosphate hydrolases"/>
    <property type="match status" value="1"/>
</dbReference>
<keyword evidence="1 3" id="KW-0547">Nucleotide-binding</keyword>
<proteinExistence type="predicted"/>
<feature type="region of interest" description="Disordered" evidence="5">
    <location>
        <begin position="276"/>
        <end position="305"/>
    </location>
</feature>
<name>A0A6N9Z854_9BIFI</name>